<feature type="chain" id="PRO_5009030195" description="Metalloendopeptidase" evidence="7">
    <location>
        <begin position="34"/>
        <end position="386"/>
    </location>
</feature>
<dbReference type="InterPro" id="IPR001506">
    <property type="entry name" value="Peptidase_M12A"/>
</dbReference>
<evidence type="ECO:0000256" key="2">
    <source>
        <dbReference type="ARBA" id="ARBA00022723"/>
    </source>
</evidence>
<keyword evidence="5 6" id="KW-0482">Metalloprotease</keyword>
<feature type="active site" evidence="6">
    <location>
        <position position="231"/>
    </location>
</feature>
<dbReference type="GO" id="GO:0006508">
    <property type="term" value="P:proteolysis"/>
    <property type="evidence" value="ECO:0007669"/>
    <property type="project" value="UniProtKB-KW"/>
</dbReference>
<dbReference type="WBParaSite" id="maker-uti_cns_0008457-snap-gene-0.3-mRNA-1">
    <property type="protein sequence ID" value="maker-uti_cns_0008457-snap-gene-0.3-mRNA-1"/>
    <property type="gene ID" value="maker-uti_cns_0008457-snap-gene-0.3"/>
</dbReference>
<comment type="caution">
    <text evidence="6">Lacks conserved residue(s) required for the propagation of feature annotation.</text>
</comment>
<dbReference type="InterPro" id="IPR006026">
    <property type="entry name" value="Peptidase_Metallo"/>
</dbReference>
<dbReference type="EC" id="3.4.24.-" evidence="7"/>
<dbReference type="GO" id="GO:0008270">
    <property type="term" value="F:zinc ion binding"/>
    <property type="evidence" value="ECO:0007669"/>
    <property type="project" value="UniProtKB-UniRule"/>
</dbReference>
<dbReference type="Pfam" id="PF01400">
    <property type="entry name" value="Astacin"/>
    <property type="match status" value="1"/>
</dbReference>
<dbReference type="SUPFAM" id="SSF55486">
    <property type="entry name" value="Metalloproteases ('zincins'), catalytic domain"/>
    <property type="match status" value="1"/>
</dbReference>
<feature type="binding site" evidence="6">
    <location>
        <position position="240"/>
    </location>
    <ligand>
        <name>Zn(2+)</name>
        <dbReference type="ChEBI" id="CHEBI:29105"/>
        <note>catalytic</note>
    </ligand>
</feature>
<keyword evidence="2 6" id="KW-0479">Metal-binding</keyword>
<protein>
    <recommendedName>
        <fullName evidence="7">Metalloendopeptidase</fullName>
        <ecNumber evidence="7">3.4.24.-</ecNumber>
    </recommendedName>
</protein>
<evidence type="ECO:0000259" key="8">
    <source>
        <dbReference type="PROSITE" id="PS51864"/>
    </source>
</evidence>
<dbReference type="PROSITE" id="PS51864">
    <property type="entry name" value="ASTACIN"/>
    <property type="match status" value="1"/>
</dbReference>
<keyword evidence="1 6" id="KW-0645">Protease</keyword>
<keyword evidence="4 6" id="KW-0862">Zinc</keyword>
<dbReference type="Gene3D" id="3.40.390.10">
    <property type="entry name" value="Collagenase (Catalytic Domain)"/>
    <property type="match status" value="1"/>
</dbReference>
<keyword evidence="3 6" id="KW-0378">Hydrolase</keyword>
<dbReference type="InterPro" id="IPR024079">
    <property type="entry name" value="MetalloPept_cat_dom_sf"/>
</dbReference>
<comment type="cofactor">
    <cofactor evidence="6 7">
        <name>Zn(2+)</name>
        <dbReference type="ChEBI" id="CHEBI:29105"/>
    </cofactor>
    <text evidence="6 7">Binds 1 zinc ion per subunit.</text>
</comment>
<evidence type="ECO:0000313" key="10">
    <source>
        <dbReference type="WBParaSite" id="maker-uti_cns_0008457-snap-gene-0.3-mRNA-1"/>
    </source>
</evidence>
<evidence type="ECO:0000256" key="5">
    <source>
        <dbReference type="ARBA" id="ARBA00023049"/>
    </source>
</evidence>
<keyword evidence="7" id="KW-0732">Signal</keyword>
<evidence type="ECO:0000256" key="1">
    <source>
        <dbReference type="ARBA" id="ARBA00022670"/>
    </source>
</evidence>
<keyword evidence="9" id="KW-1185">Reference proteome</keyword>
<feature type="binding site" evidence="6">
    <location>
        <position position="230"/>
    </location>
    <ligand>
        <name>Zn(2+)</name>
        <dbReference type="ChEBI" id="CHEBI:29105"/>
        <note>catalytic</note>
    </ligand>
</feature>
<dbReference type="GO" id="GO:0004222">
    <property type="term" value="F:metalloendopeptidase activity"/>
    <property type="evidence" value="ECO:0007669"/>
    <property type="project" value="UniProtKB-UniRule"/>
</dbReference>
<dbReference type="PANTHER" id="PTHR10127">
    <property type="entry name" value="DISCOIDIN, CUB, EGF, LAMININ , AND ZINC METALLOPROTEASE DOMAIN CONTAINING"/>
    <property type="match status" value="1"/>
</dbReference>
<evidence type="ECO:0000313" key="9">
    <source>
        <dbReference type="Proteomes" id="UP000095280"/>
    </source>
</evidence>
<organism evidence="9 10">
    <name type="scientific">Macrostomum lignano</name>
    <dbReference type="NCBI Taxonomy" id="282301"/>
    <lineage>
        <taxon>Eukaryota</taxon>
        <taxon>Metazoa</taxon>
        <taxon>Spiralia</taxon>
        <taxon>Lophotrochozoa</taxon>
        <taxon>Platyhelminthes</taxon>
        <taxon>Rhabditophora</taxon>
        <taxon>Macrostomorpha</taxon>
        <taxon>Macrostomida</taxon>
        <taxon>Macrostomidae</taxon>
        <taxon>Macrostomum</taxon>
    </lineage>
</organism>
<proteinExistence type="predicted"/>
<feature type="signal peptide" evidence="7">
    <location>
        <begin position="1"/>
        <end position="33"/>
    </location>
</feature>
<feature type="domain" description="Peptidase M12A" evidence="8">
    <location>
        <begin position="121"/>
        <end position="332"/>
    </location>
</feature>
<dbReference type="Proteomes" id="UP000095280">
    <property type="component" value="Unplaced"/>
</dbReference>
<dbReference type="PANTHER" id="PTHR10127:SF780">
    <property type="entry name" value="METALLOENDOPEPTIDASE"/>
    <property type="match status" value="1"/>
</dbReference>
<evidence type="ECO:0000256" key="6">
    <source>
        <dbReference type="PROSITE-ProRule" id="PRU01211"/>
    </source>
</evidence>
<name>A0A1I8HW75_9PLAT</name>
<evidence type="ECO:0000256" key="4">
    <source>
        <dbReference type="ARBA" id="ARBA00022833"/>
    </source>
</evidence>
<dbReference type="PRINTS" id="PR00480">
    <property type="entry name" value="ASTACIN"/>
</dbReference>
<accession>A0A1I8HW75</accession>
<sequence length="386" mass="43061">MKLPASSKAAKNSAMQWQTLLIVAATCCVGLQALPVNQAASKSNKNSNNKNLQCPYFQNKSCSCTAAIKSSTGGYPPIKDTLLRNSMGQIEKTPYGTEYLVIDDMVFPRSPPPSSRGQADRASSDTLDPNYNLNMKFWPGGIIFYLIDPSFSFDYSKKILEAMKIIQENVGEEHLEFKAAQTSSGEICRKGYMHIINDVNKLCRAEVGMQPTFTRVWLHEDSCPFGTIQHEILHALGRYHEQCRPDRDKHVTLLTQNIAASECSNYYIIMDGPDPSLKLTYDSASIMHYGSCHFSCNGAYTMVKKSDGSKILANRQSMTKLDVDKMRALYPKEFKVPYHMGMCSGTSGNTRKGKKMSARKVAGLSKRSTLSFLAFLSFLAHRYPLL</sequence>
<evidence type="ECO:0000256" key="3">
    <source>
        <dbReference type="ARBA" id="ARBA00022801"/>
    </source>
</evidence>
<evidence type="ECO:0000256" key="7">
    <source>
        <dbReference type="RuleBase" id="RU361183"/>
    </source>
</evidence>
<dbReference type="AlphaFoldDB" id="A0A1I8HW75"/>
<reference evidence="10" key="1">
    <citation type="submission" date="2016-11" db="UniProtKB">
        <authorList>
            <consortium name="WormBaseParasite"/>
        </authorList>
    </citation>
    <scope>IDENTIFICATION</scope>
</reference>
<dbReference type="SMART" id="SM00235">
    <property type="entry name" value="ZnMc"/>
    <property type="match status" value="1"/>
</dbReference>
<feature type="binding site" evidence="6">
    <location>
        <position position="234"/>
    </location>
    <ligand>
        <name>Zn(2+)</name>
        <dbReference type="ChEBI" id="CHEBI:29105"/>
        <note>catalytic</note>
    </ligand>
</feature>